<sequence>MLEGYLRKIYDGFDVSEEIEPTAFREVLRIINTGAVQGLTEGNFIPTHHESFLSALRHSNEVFSAFKTHAMGTKMAERLFGEDGKLRSFEEWRKAVDPIARHHVGAWLRTEYDTAIIRAHHAADWFEFEANKDILPNLQWLPTTSPSPEAGHEVFWRLPILLPIDDSFWSDHRPGDRWNCKCSLEATDEPAQPLSDEDAREADKPNRRAQPGLEGNPIEKGLITDKHPYYPKSCSACPFYKPQGIKGWVRKRLVGRTKDCHNCPYISKAILQAQLNERYPIDKWEHSYMHASGGYVVTEQERIAEGKVNKQQQEVYRKEQTIAKDLARMGHHIEHLAENNRPVGERYDTLFDGVKADFKSTRSHNNIAKYGKKAFREQGADMVVYRLEEHTEGMLKELKNLKELFPDKRIVYYYEDEQVLREL</sequence>
<dbReference type="EMBL" id="AMEQ01000024">
    <property type="protein sequence ID" value="EKY01761.1"/>
    <property type="molecule type" value="Genomic_DNA"/>
</dbReference>
<reference evidence="2 3" key="1">
    <citation type="submission" date="2012-05" db="EMBL/GenBank/DDBJ databases">
        <authorList>
            <person name="Weinstock G."/>
            <person name="Sodergren E."/>
            <person name="Lobos E.A."/>
            <person name="Fulton L."/>
            <person name="Fulton R."/>
            <person name="Courtney L."/>
            <person name="Fronick C."/>
            <person name="O'Laughlin M."/>
            <person name="Godfrey J."/>
            <person name="Wilson R.M."/>
            <person name="Miner T."/>
            <person name="Farmer C."/>
            <person name="Delehaunty K."/>
            <person name="Cordes M."/>
            <person name="Minx P."/>
            <person name="Tomlinson C."/>
            <person name="Chen J."/>
            <person name="Wollam A."/>
            <person name="Pepin K.H."/>
            <person name="Bhonagiri V."/>
            <person name="Zhang X."/>
            <person name="Suruliraj S."/>
            <person name="Warren W."/>
            <person name="Mitreva M."/>
            <person name="Mardis E.R."/>
            <person name="Wilson R.K."/>
        </authorList>
    </citation>
    <scope>NUCLEOTIDE SEQUENCE [LARGE SCALE GENOMIC DNA]</scope>
    <source>
        <strain evidence="2 3">F0037</strain>
    </source>
</reference>
<evidence type="ECO:0000256" key="1">
    <source>
        <dbReference type="SAM" id="MobiDB-lite"/>
    </source>
</evidence>
<accession>L1NEJ7</accession>
<evidence type="ECO:0000313" key="2">
    <source>
        <dbReference type="EMBL" id="EKY01761.1"/>
    </source>
</evidence>
<dbReference type="Gene3D" id="3.40.1350.120">
    <property type="match status" value="1"/>
</dbReference>
<feature type="region of interest" description="Disordered" evidence="1">
    <location>
        <begin position="188"/>
        <end position="221"/>
    </location>
</feature>
<proteinExistence type="predicted"/>
<protein>
    <recommendedName>
        <fullName evidence="4">Phage head morphogenesis domain-containing protein</fullName>
    </recommendedName>
</protein>
<evidence type="ECO:0000313" key="3">
    <source>
        <dbReference type="Proteomes" id="UP000010408"/>
    </source>
</evidence>
<dbReference type="AlphaFoldDB" id="L1NEJ7"/>
<dbReference type="eggNOG" id="COG2369">
    <property type="taxonomic scope" value="Bacteria"/>
</dbReference>
<dbReference type="HOGENOM" id="CLU_053517_0_0_10"/>
<gene>
    <name evidence="2" type="ORF">HMPREF9134_00821</name>
</gene>
<comment type="caution">
    <text evidence="2">The sequence shown here is derived from an EMBL/GenBank/DDBJ whole genome shotgun (WGS) entry which is preliminary data.</text>
</comment>
<evidence type="ECO:0008006" key="4">
    <source>
        <dbReference type="Google" id="ProtNLM"/>
    </source>
</evidence>
<dbReference type="RefSeq" id="WP_005469107.1">
    <property type="nucleotide sequence ID" value="NZ_KB291045.1"/>
</dbReference>
<name>L1NEJ7_9PORP</name>
<dbReference type="PATRIC" id="fig|1127696.3.peg.739"/>
<dbReference type="Proteomes" id="UP000010408">
    <property type="component" value="Unassembled WGS sequence"/>
</dbReference>
<dbReference type="STRING" id="1127696.HMPREF9134_00821"/>
<organism evidence="2 3">
    <name type="scientific">Porphyromonas catoniae F0037</name>
    <dbReference type="NCBI Taxonomy" id="1127696"/>
    <lineage>
        <taxon>Bacteria</taxon>
        <taxon>Pseudomonadati</taxon>
        <taxon>Bacteroidota</taxon>
        <taxon>Bacteroidia</taxon>
        <taxon>Bacteroidales</taxon>
        <taxon>Porphyromonadaceae</taxon>
        <taxon>Porphyromonas</taxon>
    </lineage>
</organism>